<keyword evidence="1" id="KW-0472">Membrane</keyword>
<dbReference type="Proteomes" id="UP000664795">
    <property type="component" value="Unassembled WGS sequence"/>
</dbReference>
<evidence type="ECO:0000256" key="1">
    <source>
        <dbReference type="SAM" id="Phobius"/>
    </source>
</evidence>
<keyword evidence="1" id="KW-0812">Transmembrane</keyword>
<dbReference type="RefSeq" id="WP_207335830.1">
    <property type="nucleotide sequence ID" value="NZ_JAFMYU010000009.1"/>
</dbReference>
<comment type="caution">
    <text evidence="2">The sequence shown here is derived from an EMBL/GenBank/DDBJ whole genome shotgun (WGS) entry which is preliminary data.</text>
</comment>
<evidence type="ECO:0000313" key="3">
    <source>
        <dbReference type="Proteomes" id="UP000664795"/>
    </source>
</evidence>
<accession>A0A939G612</accession>
<name>A0A939G612_9BACT</name>
<dbReference type="AlphaFoldDB" id="A0A939G612"/>
<reference evidence="2 3" key="1">
    <citation type="submission" date="2021-03" db="EMBL/GenBank/DDBJ databases">
        <title>Fibrella sp. HMF5036 genome sequencing and assembly.</title>
        <authorList>
            <person name="Kang H."/>
            <person name="Kim H."/>
            <person name="Bae S."/>
            <person name="Joh K."/>
        </authorList>
    </citation>
    <scope>NUCLEOTIDE SEQUENCE [LARGE SCALE GENOMIC DNA]</scope>
    <source>
        <strain evidence="2 3">HMF5036</strain>
    </source>
</reference>
<keyword evidence="1" id="KW-1133">Transmembrane helix</keyword>
<proteinExistence type="predicted"/>
<gene>
    <name evidence="2" type="ORF">J2I48_12685</name>
</gene>
<organism evidence="2 3">
    <name type="scientific">Fibrella aquatilis</name>
    <dbReference type="NCBI Taxonomy" id="2817059"/>
    <lineage>
        <taxon>Bacteria</taxon>
        <taxon>Pseudomonadati</taxon>
        <taxon>Bacteroidota</taxon>
        <taxon>Cytophagia</taxon>
        <taxon>Cytophagales</taxon>
        <taxon>Spirosomataceae</taxon>
        <taxon>Fibrella</taxon>
    </lineage>
</organism>
<evidence type="ECO:0000313" key="2">
    <source>
        <dbReference type="EMBL" id="MBO0931858.1"/>
    </source>
</evidence>
<feature type="transmembrane region" description="Helical" evidence="1">
    <location>
        <begin position="21"/>
        <end position="41"/>
    </location>
</feature>
<protein>
    <submittedName>
        <fullName evidence="2">Uncharacterized protein</fullName>
    </submittedName>
</protein>
<dbReference type="EMBL" id="JAFMYU010000009">
    <property type="protein sequence ID" value="MBO0931858.1"/>
    <property type="molecule type" value="Genomic_DNA"/>
</dbReference>
<sequence length="85" mass="9850">MNTTNYYRKHLTNSYKQLMMLGVYSLLFLTLFVIGTIVWSFSRYRHATQHTYVFHPKGAAIAIYDERTNSATTKAKTATISLPKR</sequence>
<keyword evidence="3" id="KW-1185">Reference proteome</keyword>